<dbReference type="AlphaFoldDB" id="A0A0G1CF34"/>
<dbReference type="Gene3D" id="3.40.50.300">
    <property type="entry name" value="P-loop containing nucleotide triphosphate hydrolases"/>
    <property type="match status" value="1"/>
</dbReference>
<protein>
    <recommendedName>
        <fullName evidence="3">Dephospho-CoA kinase</fullName>
    </recommendedName>
</protein>
<dbReference type="EMBL" id="LCDO01000003">
    <property type="protein sequence ID" value="KKS57181.1"/>
    <property type="molecule type" value="Genomic_DNA"/>
</dbReference>
<accession>A0A0G1CF34</accession>
<evidence type="ECO:0000313" key="2">
    <source>
        <dbReference type="Proteomes" id="UP000034837"/>
    </source>
</evidence>
<evidence type="ECO:0000313" key="1">
    <source>
        <dbReference type="EMBL" id="KKS57181.1"/>
    </source>
</evidence>
<name>A0A0G1CF34_9BACT</name>
<dbReference type="SUPFAM" id="SSF52540">
    <property type="entry name" value="P-loop containing nucleoside triphosphate hydrolases"/>
    <property type="match status" value="1"/>
</dbReference>
<evidence type="ECO:0008006" key="3">
    <source>
        <dbReference type="Google" id="ProtNLM"/>
    </source>
</evidence>
<organism evidence="1 2">
    <name type="scientific">Candidatus Magasanikbacteria bacterium GW2011_GWA2_42_32</name>
    <dbReference type="NCBI Taxonomy" id="1619039"/>
    <lineage>
        <taxon>Bacteria</taxon>
        <taxon>Candidatus Magasanikiibacteriota</taxon>
    </lineage>
</organism>
<gene>
    <name evidence="1" type="ORF">UV20_C0003G0123</name>
</gene>
<dbReference type="PANTHER" id="PTHR41930:SF1">
    <property type="entry name" value="DEPHOSPHO-COA KINASE"/>
    <property type="match status" value="1"/>
</dbReference>
<dbReference type="Pfam" id="PF13207">
    <property type="entry name" value="AAA_17"/>
    <property type="match status" value="1"/>
</dbReference>
<proteinExistence type="predicted"/>
<dbReference type="Proteomes" id="UP000034837">
    <property type="component" value="Unassembled WGS sequence"/>
</dbReference>
<sequence length="186" mass="21411">MDVNKKVILGFTGLIASGKGTAAKYLEEKHGAATYRFSTMLRDILNRIYVKQTRDNLIRLSEFIRDAYGEDVMAKTIGQDAEKDERKIIVIEGVRRLADISYLGQLPNFVLVEIFADPKIRYERLIKRGENADDTKKTYEEFLADHQRSTELSILNVITQAKEKIDNNGNWENLHRQLDDLVAKYT</sequence>
<dbReference type="InterPro" id="IPR027417">
    <property type="entry name" value="P-loop_NTPase"/>
</dbReference>
<comment type="caution">
    <text evidence="1">The sequence shown here is derived from an EMBL/GenBank/DDBJ whole genome shotgun (WGS) entry which is preliminary data.</text>
</comment>
<dbReference type="PANTHER" id="PTHR41930">
    <property type="entry name" value="UPF0200 PROTEIN MJ1399"/>
    <property type="match status" value="1"/>
</dbReference>
<reference evidence="1 2" key="1">
    <citation type="journal article" date="2015" name="Nature">
        <title>rRNA introns, odd ribosomes, and small enigmatic genomes across a large radiation of phyla.</title>
        <authorList>
            <person name="Brown C.T."/>
            <person name="Hug L.A."/>
            <person name="Thomas B.C."/>
            <person name="Sharon I."/>
            <person name="Castelle C.J."/>
            <person name="Singh A."/>
            <person name="Wilkins M.J."/>
            <person name="Williams K.H."/>
            <person name="Banfield J.F."/>
        </authorList>
    </citation>
    <scope>NUCLEOTIDE SEQUENCE [LARGE SCALE GENOMIC DNA]</scope>
</reference>